<dbReference type="SUPFAM" id="SSF63817">
    <property type="entry name" value="Sortase"/>
    <property type="match status" value="1"/>
</dbReference>
<keyword evidence="3" id="KW-1185">Reference proteome</keyword>
<dbReference type="EMBL" id="FNJB01000002">
    <property type="protein sequence ID" value="SDO22566.1"/>
    <property type="molecule type" value="Genomic_DNA"/>
</dbReference>
<dbReference type="InterPro" id="IPR023365">
    <property type="entry name" value="Sortase_dom-sf"/>
</dbReference>
<evidence type="ECO:0000256" key="1">
    <source>
        <dbReference type="ARBA" id="ARBA00022801"/>
    </source>
</evidence>
<dbReference type="STRING" id="504798.SAMN05421871_10145"/>
<organism evidence="2 3">
    <name type="scientific">Actinokineospora alba</name>
    <dbReference type="NCBI Taxonomy" id="504798"/>
    <lineage>
        <taxon>Bacteria</taxon>
        <taxon>Bacillati</taxon>
        <taxon>Actinomycetota</taxon>
        <taxon>Actinomycetes</taxon>
        <taxon>Pseudonocardiales</taxon>
        <taxon>Pseudonocardiaceae</taxon>
        <taxon>Actinokineospora</taxon>
    </lineage>
</organism>
<dbReference type="GO" id="GO:0016787">
    <property type="term" value="F:hydrolase activity"/>
    <property type="evidence" value="ECO:0007669"/>
    <property type="project" value="UniProtKB-KW"/>
</dbReference>
<dbReference type="Gene3D" id="2.40.260.10">
    <property type="entry name" value="Sortase"/>
    <property type="match status" value="1"/>
</dbReference>
<keyword evidence="1" id="KW-0378">Hydrolase</keyword>
<evidence type="ECO:0000313" key="3">
    <source>
        <dbReference type="Proteomes" id="UP000199651"/>
    </source>
</evidence>
<dbReference type="AlphaFoldDB" id="A0A1H0HTQ8"/>
<dbReference type="InterPro" id="IPR042001">
    <property type="entry name" value="Sortase_F"/>
</dbReference>
<sequence>MSVEIPKIGAKSSLVPVGLTADGALDVPPTSQPLQAAWYELGPTPGEVGPSVVLGHVDGDGNPGIFHQLTKLTPGDEVLIAREDGSTVTFVVRRLQQVAKDAFPTEEVYGDTAGPELRLITCGGSFDRATGNYRDNIIAYATPKSG</sequence>
<gene>
    <name evidence="2" type="ORF">SAMN05192558_102258</name>
</gene>
<evidence type="ECO:0000313" key="2">
    <source>
        <dbReference type="EMBL" id="SDO22566.1"/>
    </source>
</evidence>
<name>A0A1H0HTQ8_9PSEU</name>
<dbReference type="CDD" id="cd05829">
    <property type="entry name" value="Sortase_F"/>
    <property type="match status" value="1"/>
</dbReference>
<dbReference type="InterPro" id="IPR005754">
    <property type="entry name" value="Sortase"/>
</dbReference>
<dbReference type="Proteomes" id="UP000199651">
    <property type="component" value="Unassembled WGS sequence"/>
</dbReference>
<dbReference type="Pfam" id="PF04203">
    <property type="entry name" value="Sortase"/>
    <property type="match status" value="1"/>
</dbReference>
<dbReference type="NCBIfam" id="NF033748">
    <property type="entry name" value="class_F_sortase"/>
    <property type="match status" value="1"/>
</dbReference>
<accession>A0A1H0HTQ8</accession>
<reference evidence="3" key="1">
    <citation type="submission" date="2016-10" db="EMBL/GenBank/DDBJ databases">
        <authorList>
            <person name="Varghese N."/>
            <person name="Submissions S."/>
        </authorList>
    </citation>
    <scope>NUCLEOTIDE SEQUENCE [LARGE SCALE GENOMIC DNA]</scope>
    <source>
        <strain evidence="3">IBRC-M 10655</strain>
    </source>
</reference>
<proteinExistence type="predicted"/>
<protein>
    <submittedName>
        <fullName evidence="2">Sortase family protein</fullName>
    </submittedName>
</protein>